<proteinExistence type="predicted"/>
<gene>
    <name evidence="2" type="ORF">EDS130_LOCUS44553</name>
    <name evidence="1" type="ORF">XAT740_LOCUS25248</name>
</gene>
<reference evidence="2" key="1">
    <citation type="submission" date="2021-02" db="EMBL/GenBank/DDBJ databases">
        <authorList>
            <person name="Nowell W R."/>
        </authorList>
    </citation>
    <scope>NUCLEOTIDE SEQUENCE</scope>
</reference>
<evidence type="ECO:0000313" key="2">
    <source>
        <dbReference type="EMBL" id="CAF1530744.1"/>
    </source>
</evidence>
<accession>A0A815VDU5</accession>
<dbReference type="Proteomes" id="UP000663852">
    <property type="component" value="Unassembled WGS sequence"/>
</dbReference>
<protein>
    <submittedName>
        <fullName evidence="2">Uncharacterized protein</fullName>
    </submittedName>
</protein>
<organism evidence="2 4">
    <name type="scientific">Adineta ricciae</name>
    <name type="common">Rotifer</name>
    <dbReference type="NCBI Taxonomy" id="249248"/>
    <lineage>
        <taxon>Eukaryota</taxon>
        <taxon>Metazoa</taxon>
        <taxon>Spiralia</taxon>
        <taxon>Gnathifera</taxon>
        <taxon>Rotifera</taxon>
        <taxon>Eurotatoria</taxon>
        <taxon>Bdelloidea</taxon>
        <taxon>Adinetida</taxon>
        <taxon>Adinetidae</taxon>
        <taxon>Adineta</taxon>
    </lineage>
</organism>
<comment type="caution">
    <text evidence="2">The sequence shown here is derived from an EMBL/GenBank/DDBJ whole genome shotgun (WGS) entry which is preliminary data.</text>
</comment>
<evidence type="ECO:0000313" key="4">
    <source>
        <dbReference type="Proteomes" id="UP000663852"/>
    </source>
</evidence>
<sequence>MYVDTFYSSLTSIVREIVANSTDFMSILRLNLCEQWCDISISENQILRYSLSERRPIIAKSLINHWAHLILVAGSTSTPFRNPREISISETNSTLFLEDCRNNRTQSCQLGSLLERIFPTIKHLI</sequence>
<evidence type="ECO:0000313" key="1">
    <source>
        <dbReference type="EMBL" id="CAF1231472.1"/>
    </source>
</evidence>
<dbReference type="EMBL" id="CAJNOR010001991">
    <property type="protein sequence ID" value="CAF1231472.1"/>
    <property type="molecule type" value="Genomic_DNA"/>
</dbReference>
<name>A0A815VDU5_ADIRI</name>
<dbReference type="AlphaFoldDB" id="A0A815VDU5"/>
<evidence type="ECO:0000313" key="3">
    <source>
        <dbReference type="Proteomes" id="UP000663828"/>
    </source>
</evidence>
<keyword evidence="3" id="KW-1185">Reference proteome</keyword>
<dbReference type="EMBL" id="CAJNOJ010000877">
    <property type="protein sequence ID" value="CAF1530744.1"/>
    <property type="molecule type" value="Genomic_DNA"/>
</dbReference>
<dbReference type="Proteomes" id="UP000663828">
    <property type="component" value="Unassembled WGS sequence"/>
</dbReference>